<dbReference type="STRING" id="1385520.N802_13740"/>
<dbReference type="InterPro" id="IPR036138">
    <property type="entry name" value="PBP_dimer_sf"/>
</dbReference>
<reference evidence="7 8" key="1">
    <citation type="submission" date="2013-08" db="EMBL/GenBank/DDBJ databases">
        <title>The genome sequence of Knoellia sinensis.</title>
        <authorList>
            <person name="Zhu W."/>
            <person name="Wang G."/>
        </authorList>
    </citation>
    <scope>NUCLEOTIDE SEQUENCE [LARGE SCALE GENOMIC DNA]</scope>
    <source>
        <strain evidence="7 8">KCTC 19936</strain>
    </source>
</reference>
<feature type="domain" description="Penicillin-binding protein transpeptidase" evidence="5">
    <location>
        <begin position="252"/>
        <end position="557"/>
    </location>
</feature>
<dbReference type="Gene3D" id="3.90.1310.10">
    <property type="entry name" value="Penicillin-binding protein 2a (Domain 2)"/>
    <property type="match status" value="1"/>
</dbReference>
<evidence type="ECO:0000256" key="3">
    <source>
        <dbReference type="ARBA" id="ARBA00023136"/>
    </source>
</evidence>
<accession>A0A0A0JCM1</accession>
<dbReference type="Pfam" id="PF03717">
    <property type="entry name" value="PBP_dimer"/>
    <property type="match status" value="1"/>
</dbReference>
<name>A0A0A0JCM1_9MICO</name>
<keyword evidence="7" id="KW-0131">Cell cycle</keyword>
<dbReference type="GO" id="GO:0005886">
    <property type="term" value="C:plasma membrane"/>
    <property type="evidence" value="ECO:0007669"/>
    <property type="project" value="TreeGrafter"/>
</dbReference>
<evidence type="ECO:0000256" key="2">
    <source>
        <dbReference type="ARBA" id="ARBA00007171"/>
    </source>
</evidence>
<dbReference type="OrthoDB" id="9789078at2"/>
<dbReference type="EMBL" id="AVPJ01000004">
    <property type="protein sequence ID" value="KGN33391.1"/>
    <property type="molecule type" value="Genomic_DNA"/>
</dbReference>
<comment type="caution">
    <text evidence="7">The sequence shown here is derived from an EMBL/GenBank/DDBJ whole genome shotgun (WGS) entry which is preliminary data.</text>
</comment>
<dbReference type="Gene3D" id="3.40.710.10">
    <property type="entry name" value="DD-peptidase/beta-lactamase superfamily"/>
    <property type="match status" value="1"/>
</dbReference>
<keyword evidence="3" id="KW-0472">Membrane</keyword>
<dbReference type="SUPFAM" id="SSF56601">
    <property type="entry name" value="beta-lactamase/transpeptidase-like"/>
    <property type="match status" value="1"/>
</dbReference>
<keyword evidence="8" id="KW-1185">Reference proteome</keyword>
<feature type="compositionally biased region" description="Basic and acidic residues" evidence="4">
    <location>
        <begin position="591"/>
        <end position="601"/>
    </location>
</feature>
<dbReference type="InterPro" id="IPR012338">
    <property type="entry name" value="Beta-lactam/transpept-like"/>
</dbReference>
<evidence type="ECO:0000259" key="6">
    <source>
        <dbReference type="Pfam" id="PF03717"/>
    </source>
</evidence>
<feature type="domain" description="Penicillin-binding protein dimerisation" evidence="6">
    <location>
        <begin position="44"/>
        <end position="207"/>
    </location>
</feature>
<dbReference type="eggNOG" id="COG0768">
    <property type="taxonomic scope" value="Bacteria"/>
</dbReference>
<feature type="region of interest" description="Disordered" evidence="4">
    <location>
        <begin position="571"/>
        <end position="601"/>
    </location>
</feature>
<evidence type="ECO:0000256" key="1">
    <source>
        <dbReference type="ARBA" id="ARBA00004370"/>
    </source>
</evidence>
<evidence type="ECO:0000256" key="4">
    <source>
        <dbReference type="SAM" id="MobiDB-lite"/>
    </source>
</evidence>
<comment type="similarity">
    <text evidence="2">Belongs to the transpeptidase family.</text>
</comment>
<proteinExistence type="inferred from homology"/>
<evidence type="ECO:0000313" key="8">
    <source>
        <dbReference type="Proteomes" id="UP000030002"/>
    </source>
</evidence>
<dbReference type="SUPFAM" id="SSF56519">
    <property type="entry name" value="Penicillin binding protein dimerisation domain"/>
    <property type="match status" value="1"/>
</dbReference>
<dbReference type="InterPro" id="IPR001460">
    <property type="entry name" value="PCN-bd_Tpept"/>
</dbReference>
<dbReference type="Proteomes" id="UP000030002">
    <property type="component" value="Unassembled WGS sequence"/>
</dbReference>
<keyword evidence="7" id="KW-0132">Cell division</keyword>
<organism evidence="7 8">
    <name type="scientific">Knoellia sinensis KCTC 19936</name>
    <dbReference type="NCBI Taxonomy" id="1385520"/>
    <lineage>
        <taxon>Bacteria</taxon>
        <taxon>Bacillati</taxon>
        <taxon>Actinomycetota</taxon>
        <taxon>Actinomycetes</taxon>
        <taxon>Micrococcales</taxon>
        <taxon>Intrasporangiaceae</taxon>
        <taxon>Knoellia</taxon>
    </lineage>
</organism>
<dbReference type="PANTHER" id="PTHR30627">
    <property type="entry name" value="PEPTIDOGLYCAN D,D-TRANSPEPTIDASE"/>
    <property type="match status" value="1"/>
</dbReference>
<dbReference type="PANTHER" id="PTHR30627:SF1">
    <property type="entry name" value="PEPTIDOGLYCAN D,D-TRANSPEPTIDASE FTSI"/>
    <property type="match status" value="1"/>
</dbReference>
<dbReference type="InterPro" id="IPR005311">
    <property type="entry name" value="PBP_dimer"/>
</dbReference>
<dbReference type="Gene3D" id="3.30.450.330">
    <property type="match status" value="1"/>
</dbReference>
<evidence type="ECO:0000259" key="5">
    <source>
        <dbReference type="Pfam" id="PF00905"/>
    </source>
</evidence>
<protein>
    <submittedName>
        <fullName evidence="7">Cell division protein FtsI</fullName>
    </submittedName>
</protein>
<sequence length="601" mass="63132">MRGLTVAVLFVFSIFAAQLLRIQGFDSAAVAEEALKQRTEKVVIPALRGKITSSDGVVLASSRARETVVADPTAVCHYKQEHAKTCSPVTMGAAVDAAATALAPLLGTTAADLRPKLAGKGQYQVLDRKVSPLTWRKIAALGIPGIYKDSAESVPERVYPQGPNSASLVGYVTNDGAAGGGLESMMDKALKGTPGYSVFERAQDGSKIPGGRQGGVKAVDGQDITLTVNANIQWYAQNALAQQMGKMGAQSGTVVVMNAKTSKVLALASYPTYDPNDIGRAKGSLVNKALSDVFEPGSTAKVMTVAAALEDKKVTPDQPVIIPNRMKRFDTNFKDSHDHPTLYATVAGALAESSNIGTILIGETLESKRLEEYYRKFGLGSKSGLGFPGESAGLLAPAEKWSGTQRSTVMFGQGLSVTAMQAASVFQTIANGGVRVTPSLVEGTTNADGEFTKAETKPGTRVVSKDTATKVNAMLEGVVSKEGTAPQAQIPGYRIAGKTGTADFYDARLRKYSGKTASFIGYAPADDPEIVVAVIVQRPSASIFGGTVAAPVFHDVMTYALQELKIPPTGTAKAPITLSVSPEEAASNPDTLRDKPRERGK</sequence>
<dbReference type="GO" id="GO:0008658">
    <property type="term" value="F:penicillin binding"/>
    <property type="evidence" value="ECO:0007669"/>
    <property type="project" value="InterPro"/>
</dbReference>
<dbReference type="Pfam" id="PF00905">
    <property type="entry name" value="Transpeptidase"/>
    <property type="match status" value="1"/>
</dbReference>
<dbReference type="GO" id="GO:0071555">
    <property type="term" value="P:cell wall organization"/>
    <property type="evidence" value="ECO:0007669"/>
    <property type="project" value="TreeGrafter"/>
</dbReference>
<evidence type="ECO:0000313" key="7">
    <source>
        <dbReference type="EMBL" id="KGN33391.1"/>
    </source>
</evidence>
<dbReference type="GO" id="GO:0051301">
    <property type="term" value="P:cell division"/>
    <property type="evidence" value="ECO:0007669"/>
    <property type="project" value="UniProtKB-KW"/>
</dbReference>
<dbReference type="InterPro" id="IPR050515">
    <property type="entry name" value="Beta-lactam/transpept"/>
</dbReference>
<comment type="subcellular location">
    <subcellularLocation>
        <location evidence="1">Membrane</location>
    </subcellularLocation>
</comment>
<gene>
    <name evidence="7" type="ORF">N802_13740</name>
</gene>
<dbReference type="AlphaFoldDB" id="A0A0A0JCM1"/>